<dbReference type="Gene3D" id="3.30.710.10">
    <property type="entry name" value="Potassium Channel Kv1.1, Chain A"/>
    <property type="match status" value="1"/>
</dbReference>
<feature type="domain" description="BTB" evidence="1">
    <location>
        <begin position="39"/>
        <end position="106"/>
    </location>
</feature>
<evidence type="ECO:0000259" key="1">
    <source>
        <dbReference type="PROSITE" id="PS50097"/>
    </source>
</evidence>
<dbReference type="GeneID" id="111105038"/>
<dbReference type="OrthoDB" id="437903at2759"/>
<keyword evidence="2" id="KW-1185">Reference proteome</keyword>
<dbReference type="SMART" id="SM00225">
    <property type="entry name" value="BTB"/>
    <property type="match status" value="1"/>
</dbReference>
<dbReference type="InterPro" id="IPR011333">
    <property type="entry name" value="SKP1/BTB/POZ_sf"/>
</dbReference>
<organism evidence="2 3">
    <name type="scientific">Crassostrea virginica</name>
    <name type="common">Eastern oyster</name>
    <dbReference type="NCBI Taxonomy" id="6565"/>
    <lineage>
        <taxon>Eukaryota</taxon>
        <taxon>Metazoa</taxon>
        <taxon>Spiralia</taxon>
        <taxon>Lophotrochozoa</taxon>
        <taxon>Mollusca</taxon>
        <taxon>Bivalvia</taxon>
        <taxon>Autobranchia</taxon>
        <taxon>Pteriomorphia</taxon>
        <taxon>Ostreida</taxon>
        <taxon>Ostreoidea</taxon>
        <taxon>Ostreidae</taxon>
        <taxon>Crassostrea</taxon>
    </lineage>
</organism>
<sequence length="340" mass="39290">MASENEIEVSEEDLVVDRKTFEEVESQIQKKVQTLFLRTDVILEVEGRQIHVNRQMLADHSPVFQGMFESDFKEKHMDNIPLPDKKFEDFEIFLSSFYYNEFQQTITDHTVLVILPLAIEYQVTAVQDRCESFLTQKLKQATNHEIERMDIPTLLSYIECAEKYKLPTILALAVNLCARYDIPVLKEAGVEDRVSEKTWKEILEDRNSLMTTFVRKILQTGNAADVLATFDLITGLVVGNPEDAYELIRTYENNLVEMLTKYPEKLTVETLVEIIIAGECFKLENLLSSAVNLAFKCNSKLLKGSKRYHQISKDTKSTIDEKRVVWLKETSHRSYVSLKD</sequence>
<dbReference type="SUPFAM" id="SSF54695">
    <property type="entry name" value="POZ domain"/>
    <property type="match status" value="1"/>
</dbReference>
<dbReference type="CDD" id="cd18186">
    <property type="entry name" value="BTB_POZ_ZBTB_KLHL-like"/>
    <property type="match status" value="1"/>
</dbReference>
<dbReference type="PROSITE" id="PS50097">
    <property type="entry name" value="BTB"/>
    <property type="match status" value="1"/>
</dbReference>
<name>A0A8B8AX97_CRAVI</name>
<accession>A0A8B8AX97</accession>
<evidence type="ECO:0000313" key="3">
    <source>
        <dbReference type="RefSeq" id="XP_022294919.1"/>
    </source>
</evidence>
<proteinExistence type="predicted"/>
<reference evidence="3" key="1">
    <citation type="submission" date="2025-08" db="UniProtKB">
        <authorList>
            <consortium name="RefSeq"/>
        </authorList>
    </citation>
    <scope>IDENTIFICATION</scope>
    <source>
        <tissue evidence="3">Whole sample</tissue>
    </source>
</reference>
<dbReference type="PANTHER" id="PTHR22744:SF17">
    <property type="entry name" value="BTB DOMAIN-CONTAINING PROTEIN"/>
    <property type="match status" value="1"/>
</dbReference>
<dbReference type="KEGG" id="cvn:111105038"/>
<dbReference type="PANTHER" id="PTHR22744">
    <property type="entry name" value="HELIX LOOP HELIX PROTEIN 21-RELATED"/>
    <property type="match status" value="1"/>
</dbReference>
<evidence type="ECO:0000313" key="2">
    <source>
        <dbReference type="Proteomes" id="UP000694844"/>
    </source>
</evidence>
<protein>
    <submittedName>
        <fullName evidence="3">Uncharacterized protein LOC111105038</fullName>
    </submittedName>
</protein>
<dbReference type="Pfam" id="PF00651">
    <property type="entry name" value="BTB"/>
    <property type="match status" value="1"/>
</dbReference>
<dbReference type="RefSeq" id="XP_022294919.1">
    <property type="nucleotide sequence ID" value="XM_022439211.1"/>
</dbReference>
<gene>
    <name evidence="3" type="primary">LOC111105038</name>
</gene>
<dbReference type="InterPro" id="IPR000210">
    <property type="entry name" value="BTB/POZ_dom"/>
</dbReference>
<dbReference type="AlphaFoldDB" id="A0A8B8AX97"/>
<dbReference type="Proteomes" id="UP000694844">
    <property type="component" value="Chromosome 7"/>
</dbReference>